<proteinExistence type="inferred from homology"/>
<dbReference type="SMART" id="SM00369">
    <property type="entry name" value="LRR_TYP"/>
    <property type="match status" value="6"/>
</dbReference>
<dbReference type="InterPro" id="IPR003591">
    <property type="entry name" value="Leu-rich_rpt_typical-subtyp"/>
</dbReference>
<organism evidence="7 8">
    <name type="scientific">Chlorella vulgaris</name>
    <name type="common">Green alga</name>
    <dbReference type="NCBI Taxonomy" id="3077"/>
    <lineage>
        <taxon>Eukaryota</taxon>
        <taxon>Viridiplantae</taxon>
        <taxon>Chlorophyta</taxon>
        <taxon>core chlorophytes</taxon>
        <taxon>Trebouxiophyceae</taxon>
        <taxon>Chlorellales</taxon>
        <taxon>Chlorellaceae</taxon>
        <taxon>Chlorella clade</taxon>
        <taxon>Chlorella</taxon>
    </lineage>
</organism>
<dbReference type="EMBL" id="SIDB01000006">
    <property type="protein sequence ID" value="KAI3431788.1"/>
    <property type="molecule type" value="Genomic_DNA"/>
</dbReference>
<comment type="similarity">
    <text evidence="4">Belongs to the SHOC2 family.</text>
</comment>
<evidence type="ECO:0000313" key="7">
    <source>
        <dbReference type="EMBL" id="KAI3431788.1"/>
    </source>
</evidence>
<dbReference type="GO" id="GO:0005930">
    <property type="term" value="C:axoneme"/>
    <property type="evidence" value="ECO:0007669"/>
    <property type="project" value="UniProtKB-SubCell"/>
</dbReference>
<evidence type="ECO:0000256" key="5">
    <source>
        <dbReference type="SAM" id="MobiDB-lite"/>
    </source>
</evidence>
<keyword evidence="2" id="KW-0433">Leucine-rich repeat</keyword>
<evidence type="ECO:0000256" key="3">
    <source>
        <dbReference type="ARBA" id="ARBA00022737"/>
    </source>
</evidence>
<dbReference type="Pfam" id="PF18360">
    <property type="entry name" value="hnRNP_Q_AcD"/>
    <property type="match status" value="3"/>
</dbReference>
<dbReference type="InterPro" id="IPR032675">
    <property type="entry name" value="LRR_dom_sf"/>
</dbReference>
<dbReference type="Proteomes" id="UP001055712">
    <property type="component" value="Unassembled WGS sequence"/>
</dbReference>
<dbReference type="CDD" id="cd21039">
    <property type="entry name" value="NURR"/>
    <property type="match status" value="3"/>
</dbReference>
<reference evidence="7" key="1">
    <citation type="journal article" date="2019" name="Plant J.">
        <title>Chlorella vulgaris genome assembly and annotation reveals the molecular basis for metabolic acclimation to high light conditions.</title>
        <authorList>
            <person name="Cecchin M."/>
            <person name="Marcolungo L."/>
            <person name="Rossato M."/>
            <person name="Girolomoni L."/>
            <person name="Cosentino E."/>
            <person name="Cuine S."/>
            <person name="Li-Beisson Y."/>
            <person name="Delledonne M."/>
            <person name="Ballottari M."/>
        </authorList>
    </citation>
    <scope>NUCLEOTIDE SEQUENCE</scope>
    <source>
        <strain evidence="7">211/11P</strain>
    </source>
</reference>
<feature type="compositionally biased region" description="Low complexity" evidence="5">
    <location>
        <begin position="213"/>
        <end position="224"/>
    </location>
</feature>
<feature type="region of interest" description="Disordered" evidence="5">
    <location>
        <begin position="110"/>
        <end position="138"/>
    </location>
</feature>
<comment type="subcellular location">
    <subcellularLocation>
        <location evidence="1">Cytoplasm</location>
        <location evidence="1">Cytoskeleton</location>
        <location evidence="1">Cilium axoneme</location>
    </subcellularLocation>
</comment>
<feature type="compositionally biased region" description="Pro residues" evidence="5">
    <location>
        <begin position="833"/>
        <end position="847"/>
    </location>
</feature>
<evidence type="ECO:0000256" key="2">
    <source>
        <dbReference type="ARBA" id="ARBA00022614"/>
    </source>
</evidence>
<feature type="region of interest" description="Disordered" evidence="5">
    <location>
        <begin position="804"/>
        <end position="901"/>
    </location>
</feature>
<keyword evidence="3" id="KW-0677">Repeat</keyword>
<dbReference type="PANTHER" id="PTHR48051">
    <property type="match status" value="1"/>
</dbReference>
<dbReference type="SUPFAM" id="SSF52058">
    <property type="entry name" value="L domain-like"/>
    <property type="match status" value="1"/>
</dbReference>
<feature type="domain" description="Heterogeneous nuclear ribonucleoprotein Q acidic" evidence="6">
    <location>
        <begin position="736"/>
        <end position="801"/>
    </location>
</feature>
<feature type="compositionally biased region" description="Low complexity" evidence="5">
    <location>
        <begin position="808"/>
        <end position="818"/>
    </location>
</feature>
<feature type="domain" description="Heterogeneous nuclear ribonucleoprotein Q acidic" evidence="6">
    <location>
        <begin position="134"/>
        <end position="195"/>
    </location>
</feature>
<feature type="region of interest" description="Disordered" evidence="5">
    <location>
        <begin position="623"/>
        <end position="718"/>
    </location>
</feature>
<accession>A0A9D4TQE1</accession>
<evidence type="ECO:0000256" key="1">
    <source>
        <dbReference type="ARBA" id="ARBA00004430"/>
    </source>
</evidence>
<feature type="compositionally biased region" description="Low complexity" evidence="5">
    <location>
        <begin position="435"/>
        <end position="447"/>
    </location>
</feature>
<keyword evidence="8" id="KW-1185">Reference proteome</keyword>
<feature type="region of interest" description="Disordered" evidence="5">
    <location>
        <begin position="408"/>
        <end position="447"/>
    </location>
</feature>
<feature type="compositionally biased region" description="Low complexity" evidence="5">
    <location>
        <begin position="408"/>
        <end position="418"/>
    </location>
</feature>
<dbReference type="PROSITE" id="PS51450">
    <property type="entry name" value="LRR"/>
    <property type="match status" value="1"/>
</dbReference>
<reference evidence="7" key="2">
    <citation type="submission" date="2020-11" db="EMBL/GenBank/DDBJ databases">
        <authorList>
            <person name="Cecchin M."/>
            <person name="Marcolungo L."/>
            <person name="Rossato M."/>
            <person name="Girolomoni L."/>
            <person name="Cosentino E."/>
            <person name="Cuine S."/>
            <person name="Li-Beisson Y."/>
            <person name="Delledonne M."/>
            <person name="Ballottari M."/>
        </authorList>
    </citation>
    <scope>NUCLEOTIDE SEQUENCE</scope>
    <source>
        <strain evidence="7">211/11P</strain>
        <tissue evidence="7">Whole cell</tissue>
    </source>
</reference>
<dbReference type="PANTHER" id="PTHR48051:SF54">
    <property type="entry name" value="LEUCINE-RICH REPEAT-CONTAINING PROTEIN"/>
    <property type="match status" value="1"/>
</dbReference>
<feature type="compositionally biased region" description="Low complexity" evidence="5">
    <location>
        <begin position="249"/>
        <end position="280"/>
    </location>
</feature>
<feature type="compositionally biased region" description="Low complexity" evidence="5">
    <location>
        <begin position="356"/>
        <end position="373"/>
    </location>
</feature>
<evidence type="ECO:0000313" key="8">
    <source>
        <dbReference type="Proteomes" id="UP001055712"/>
    </source>
</evidence>
<sequence length="1383" mass="143761">MASLQQRLSRLAPSVQTKLYSLFDKGTCMPDDFDDRVLNLLSKVAAGDAEECLSKLESALRIPGSVRNPSAYLAGVVKRVSGPGGPGGGNYAGGGGGSYAGGGGSSYAGGGGGGPPRGSLMAGQGAAPQGSTPQLAPAAARELEGLCADGRLRPADIEGRNLASLAALAPEAQLFVMRSFADRNLAGIRNMAAFFSTHLTQAERDIREGRVRLPPAGSLGPSQPQGGGRDMQNGLGTAAPHTQAGGMRAGPAPGSFSSGSAAAGASMLPAGGLQGQQGPWGQQGGMGMQQQQQPQTYMPQQQQPQAFAPPQQQQQQSLPPWSSNPNDQLNGAYDPAAVQPHMQQQQLPGGAPPSTAPQQQQYGQQQQYAQQPPSLAPPPHQQQQQQLPGLPAVDLQQLGGLLQSLSQVPPLQPQAPQQHGRQTGPVAAAPPPQASPRAAGGLPAGGASSRHYGLEQLEWGVRVDEFHTLSPFARYVHPAAALKLQQLWDSGNRLVSLLDDVSWEALAGMDAQGAVSVVAEVAEGTRSAPDDIPAANGLLMAAAARHPKRLDAPTAASIGLAASGGTGLALPAAAASLQAPQLPQAKVGAAYDSLAVPQQQQYQQYQPQHGGGGMSGQMLAAVPAAHQAQQAAADPRSRNSGPAYGAPQQPPPQQQPVAGAYQASYLQQPPQQQQQLAPPSQYGQPQQQQPQQMPASYGMAPGPGPVGGIGGPPPLSGGAAVLQLPGPCGDLAPPIQERIALLVDGSDGMVRLDHFDIRIIDMMQKMGVESALRGLDEFAGNDPRSMRSVTAYLIGCLKKYQEDAQRRGPPGAAPAPVAGSGGGGEWRGAPASGAPPPYSSGGGPPPYSGGGGPDRPRDQHRYTGGGGGGGGGRYSGPPSGGRGRGPYEGGRGRGPYDGGRGRGAANELALAVLAAPGPPQLAILGRMEQGDKIRLGSSCVSLRQASLAWFSKVTAKVELDTTDVASLAAWLERHQAQLHLVFSSDSYNPFSDSTWACDTIEALPAHLVSSFTASQELPAAASTLTALTSLSSTGVCGGYGFLLVDALRPLSRLQQLSLSSLDVSSSAQQALALPALKELQALILNGCSLEELPLALSTHTQLTSLDLSANEVSSLHPLATLQRLESLNLRRCSLAAVPQQLSALTALTRLDLSENYGVQGGWQHLLPLCQLQDLKLRDCDLTAVPEQLAALKALTCLDLTCSNCLDGSLQHLLSLTEQRHLNLGSCRLTTVPAQLSALTALTRLNLGWNDLKSGWLHPQLLTQLRKLNLENGSLTAVPEQLSALTALNSLNLSDNQLLGGGWQHLQPLTQLRHLDLTLCSLTAVPEDLSALTALTRLNLGYNKVESGWLHLQPLTQLQDLGGFGITVYASKVPAALKHLVRRK</sequence>
<protein>
    <recommendedName>
        <fullName evidence="6">Heterogeneous nuclear ribonucleoprotein Q acidic domain-containing protein</fullName>
    </recommendedName>
</protein>
<evidence type="ECO:0000256" key="4">
    <source>
        <dbReference type="ARBA" id="ARBA00023786"/>
    </source>
</evidence>
<evidence type="ECO:0000259" key="6">
    <source>
        <dbReference type="Pfam" id="PF18360"/>
    </source>
</evidence>
<feature type="compositionally biased region" description="Gly residues" evidence="5">
    <location>
        <begin position="863"/>
        <end position="901"/>
    </location>
</feature>
<dbReference type="InterPro" id="IPR001611">
    <property type="entry name" value="Leu-rich_rpt"/>
</dbReference>
<comment type="caution">
    <text evidence="7">The sequence shown here is derived from an EMBL/GenBank/DDBJ whole genome shotgun (WGS) entry which is preliminary data.</text>
</comment>
<dbReference type="InterPro" id="IPR041337">
    <property type="entry name" value="hnRNP_Q_AcD"/>
</dbReference>
<dbReference type="Gene3D" id="3.80.10.10">
    <property type="entry name" value="Ribonuclease Inhibitor"/>
    <property type="match status" value="2"/>
</dbReference>
<gene>
    <name evidence="7" type="ORF">D9Q98_010541</name>
</gene>
<feature type="compositionally biased region" description="Low complexity" evidence="5">
    <location>
        <begin position="655"/>
        <end position="700"/>
    </location>
</feature>
<feature type="domain" description="Heterogeneous nuclear ribonucleoprotein Q acidic" evidence="6">
    <location>
        <begin position="10"/>
        <end position="80"/>
    </location>
</feature>
<feature type="compositionally biased region" description="Low complexity" evidence="5">
    <location>
        <begin position="623"/>
        <end position="633"/>
    </location>
</feature>
<feature type="region of interest" description="Disordered" evidence="5">
    <location>
        <begin position="212"/>
        <end position="387"/>
    </location>
</feature>
<feature type="compositionally biased region" description="Low complexity" evidence="5">
    <location>
        <begin position="288"/>
        <end position="320"/>
    </location>
</feature>
<dbReference type="InterPro" id="IPR050216">
    <property type="entry name" value="LRR_domain-containing"/>
</dbReference>
<name>A0A9D4TQE1_CHLVU</name>
<dbReference type="OrthoDB" id="3800936at2759"/>